<feature type="compositionally biased region" description="Polar residues" evidence="2">
    <location>
        <begin position="392"/>
        <end position="405"/>
    </location>
</feature>
<reference evidence="3 4" key="1">
    <citation type="submission" date="2020-02" db="EMBL/GenBank/DDBJ databases">
        <authorList>
            <person name="Ferguson B K."/>
        </authorList>
    </citation>
    <scope>NUCLEOTIDE SEQUENCE [LARGE SCALE GENOMIC DNA]</scope>
</reference>
<feature type="compositionally biased region" description="Basic and acidic residues" evidence="2">
    <location>
        <begin position="610"/>
        <end position="619"/>
    </location>
</feature>
<keyword evidence="1" id="KW-0175">Coiled coil</keyword>
<evidence type="ECO:0000313" key="3">
    <source>
        <dbReference type="EMBL" id="CAB0029190.1"/>
    </source>
</evidence>
<evidence type="ECO:0008006" key="5">
    <source>
        <dbReference type="Google" id="ProtNLM"/>
    </source>
</evidence>
<feature type="compositionally biased region" description="Basic and acidic residues" evidence="2">
    <location>
        <begin position="587"/>
        <end position="598"/>
    </location>
</feature>
<dbReference type="Proteomes" id="UP000479190">
    <property type="component" value="Unassembled WGS sequence"/>
</dbReference>
<keyword evidence="4" id="KW-1185">Reference proteome</keyword>
<dbReference type="AlphaFoldDB" id="A0A6H5HWX1"/>
<dbReference type="OrthoDB" id="7617229at2759"/>
<proteinExistence type="predicted"/>
<organism evidence="3 4">
    <name type="scientific">Trichogramma brassicae</name>
    <dbReference type="NCBI Taxonomy" id="86971"/>
    <lineage>
        <taxon>Eukaryota</taxon>
        <taxon>Metazoa</taxon>
        <taxon>Ecdysozoa</taxon>
        <taxon>Arthropoda</taxon>
        <taxon>Hexapoda</taxon>
        <taxon>Insecta</taxon>
        <taxon>Pterygota</taxon>
        <taxon>Neoptera</taxon>
        <taxon>Endopterygota</taxon>
        <taxon>Hymenoptera</taxon>
        <taxon>Apocrita</taxon>
        <taxon>Proctotrupomorpha</taxon>
        <taxon>Chalcidoidea</taxon>
        <taxon>Trichogrammatidae</taxon>
        <taxon>Trichogramma</taxon>
    </lineage>
</organism>
<accession>A0A6H5HWX1</accession>
<sequence>MEKTTNNIEVAENAQLTPASPKQFLAAVTSKCPNGVEEKKKKTHTAVNDGLQSPQGQTSIEKSGVPSLTERSPLPSPWTPPSTMVKAITERIIVAPLHCKEKDFKLSSLAEFATGTMEDKLEQMDCLILGLGRFLRGRINLHKEVLSYQIYCAFRHTVCTFRTYCCKFVYTYLHRIVNFDHQSNSRCSKHYISTGNIHSAYGLCECRLKTSCQRDTRRECIGSVKTRSSVNFFPRASSTSCFSVFSSACVVTWSFEANQLFGKVTVRDNLKTPYIMRCQRISHVASGCHMAYRCIKCIHKHEPGQCSLKNKINEEVQCVLCGLKGHPASFRGCEVRMKEIEKYNSRRKQGTTRDTYANIVKNQSSTSPAVAMRQAHPIQQLDRPNPARKQVDNQTQQQGAEESTPSSNINSIDQSIISPYAKTIVTYLRTAFVFFRTSFRDFCNALLNHSLSIQVAVTNFITKPPSCPSLNLVFLEPDSSGRYREVRWVPRYLACMPTSCSRTWNRTVGIDLRRNERTLQAFILTQLENFNIGEESISLELDGETVFVCTESGARHEVTEISDETRRVVAASIALTDYDQSQGDNTDLTKTKHDERQAKVSSVISANDSGESRDKPESEEQVKELVEMTNQLNARITGKSTPRIKESITLKCSNSNVKSNIPEFNSELEKENEDARTKIQTSANDSTVARELAHYMYEKFKTFSEQVMNKLDMLNDRCDKLEGENPEVSITCANKDESASFRSEGVGTVAASQCEKNYMLDDVICASSLSENLLSLRRFVDQGMTIFLDNERIDIFDPLSNQIFMSGIYERPYWIVELETDYKSQNRLARKNKIRTYLSTRKREYNTEPAKTTVSSNSSETSQNNTIARDVEMIENLEKESALSGSDPDICESTEVGRSSISVEPCLTMPDFEHTLKDRKITILRDIHSSGNETISDARQLNVLSENKALLWHVRLGHASLKYLEEFQKQFPDLQDLSKIKFDSAQLECEDPTDRRDDTTGGSVRCSAASPFCCPFSYSVSSRGSVRETPADTLRRERSSLSVLSLPCAQSIDRFLLFA</sequence>
<feature type="region of interest" description="Disordered" evidence="2">
    <location>
        <begin position="364"/>
        <end position="410"/>
    </location>
</feature>
<feature type="compositionally biased region" description="Polar residues" evidence="2">
    <location>
        <begin position="599"/>
        <end position="609"/>
    </location>
</feature>
<name>A0A6H5HWX1_9HYME</name>
<evidence type="ECO:0000313" key="4">
    <source>
        <dbReference type="Proteomes" id="UP000479190"/>
    </source>
</evidence>
<feature type="region of interest" description="Disordered" evidence="2">
    <location>
        <begin position="35"/>
        <end position="80"/>
    </location>
</feature>
<dbReference type="EMBL" id="CADCXV010000269">
    <property type="protein sequence ID" value="CAB0029190.1"/>
    <property type="molecule type" value="Genomic_DNA"/>
</dbReference>
<gene>
    <name evidence="3" type="ORF">TBRA_LOCUS1253</name>
</gene>
<protein>
    <recommendedName>
        <fullName evidence="5">GAG-pre-integrase domain-containing protein</fullName>
    </recommendedName>
</protein>
<feature type="region of interest" description="Disordered" evidence="2">
    <location>
        <begin position="1"/>
        <end position="20"/>
    </location>
</feature>
<evidence type="ECO:0000256" key="2">
    <source>
        <dbReference type="SAM" id="MobiDB-lite"/>
    </source>
</evidence>
<feature type="region of interest" description="Disordered" evidence="2">
    <location>
        <begin position="580"/>
        <end position="619"/>
    </location>
</feature>
<evidence type="ECO:0000256" key="1">
    <source>
        <dbReference type="SAM" id="Coils"/>
    </source>
</evidence>
<feature type="coiled-coil region" evidence="1">
    <location>
        <begin position="665"/>
        <end position="724"/>
    </location>
</feature>
<feature type="compositionally biased region" description="Polar residues" evidence="2">
    <location>
        <begin position="50"/>
        <end position="61"/>
    </location>
</feature>